<keyword evidence="2" id="KW-0808">Transferase</keyword>
<dbReference type="SFLD" id="SFLDG01205">
    <property type="entry name" value="AMPS.1"/>
    <property type="match status" value="1"/>
</dbReference>
<feature type="domain" description="GST N-terminal" evidence="6">
    <location>
        <begin position="6"/>
        <end position="83"/>
    </location>
</feature>
<dbReference type="Proteomes" id="UP001432027">
    <property type="component" value="Unassembled WGS sequence"/>
</dbReference>
<dbReference type="GO" id="GO:0005737">
    <property type="term" value="C:cytoplasm"/>
    <property type="evidence" value="ECO:0007669"/>
    <property type="project" value="UniProtKB-ARBA"/>
</dbReference>
<dbReference type="InterPro" id="IPR004045">
    <property type="entry name" value="Glutathione_S-Trfase_N"/>
</dbReference>
<dbReference type="Pfam" id="PF02798">
    <property type="entry name" value="GST_N"/>
    <property type="match status" value="1"/>
</dbReference>
<proteinExistence type="inferred from homology"/>
<protein>
    <recommendedName>
        <fullName evidence="1">glutathione transferase</fullName>
        <ecNumber evidence="1">2.5.1.18</ecNumber>
    </recommendedName>
    <alternativeName>
        <fullName evidence="5">GST class-sigma</fullName>
    </alternativeName>
</protein>
<evidence type="ECO:0000256" key="2">
    <source>
        <dbReference type="ARBA" id="ARBA00022679"/>
    </source>
</evidence>
<gene>
    <name evidence="8" type="ORF">PENTCL1PPCAC_21155</name>
</gene>
<dbReference type="SFLD" id="SFLDS00019">
    <property type="entry name" value="Glutathione_Transferase_(cytos"/>
    <property type="match status" value="1"/>
</dbReference>
<accession>A0AAV5TWQ1</accession>
<dbReference type="SFLD" id="SFLDG00363">
    <property type="entry name" value="AMPS_(cytGST):_Alpha-__Mu-__Pi"/>
    <property type="match status" value="1"/>
</dbReference>
<evidence type="ECO:0000259" key="6">
    <source>
        <dbReference type="PROSITE" id="PS50404"/>
    </source>
</evidence>
<dbReference type="CDD" id="cd03039">
    <property type="entry name" value="GST_N_Sigma_like"/>
    <property type="match status" value="1"/>
</dbReference>
<dbReference type="AlphaFoldDB" id="A0AAV5TWQ1"/>
<dbReference type="SUPFAM" id="SSF47616">
    <property type="entry name" value="GST C-terminal domain-like"/>
    <property type="match status" value="1"/>
</dbReference>
<dbReference type="Gene3D" id="1.20.1050.10">
    <property type="match status" value="1"/>
</dbReference>
<evidence type="ECO:0000256" key="4">
    <source>
        <dbReference type="ARBA" id="ARBA00047960"/>
    </source>
</evidence>
<dbReference type="PROSITE" id="PS50404">
    <property type="entry name" value="GST_NTER"/>
    <property type="match status" value="1"/>
</dbReference>
<dbReference type="EC" id="2.5.1.18" evidence="1"/>
<feature type="domain" description="GST C-terminal" evidence="7">
    <location>
        <begin position="85"/>
        <end position="206"/>
    </location>
</feature>
<dbReference type="GO" id="GO:0006749">
    <property type="term" value="P:glutathione metabolic process"/>
    <property type="evidence" value="ECO:0007669"/>
    <property type="project" value="TreeGrafter"/>
</dbReference>
<keyword evidence="9" id="KW-1185">Reference proteome</keyword>
<dbReference type="InterPro" id="IPR040079">
    <property type="entry name" value="Glutathione_S-Trfase"/>
</dbReference>
<dbReference type="InterPro" id="IPR036249">
    <property type="entry name" value="Thioredoxin-like_sf"/>
</dbReference>
<dbReference type="InterPro" id="IPR004046">
    <property type="entry name" value="GST_C"/>
</dbReference>
<reference evidence="8" key="1">
    <citation type="submission" date="2023-10" db="EMBL/GenBank/DDBJ databases">
        <title>Genome assembly of Pristionchus species.</title>
        <authorList>
            <person name="Yoshida K."/>
            <person name="Sommer R.J."/>
        </authorList>
    </citation>
    <scope>NUCLEOTIDE SEQUENCE</scope>
    <source>
        <strain evidence="8">RS0144</strain>
    </source>
</reference>
<dbReference type="PANTHER" id="PTHR11571">
    <property type="entry name" value="GLUTATHIONE S-TRANSFERASE"/>
    <property type="match status" value="1"/>
</dbReference>
<comment type="caution">
    <text evidence="8">The sequence shown here is derived from an EMBL/GenBank/DDBJ whole genome shotgun (WGS) entry which is preliminary data.</text>
</comment>
<organism evidence="8 9">
    <name type="scientific">Pristionchus entomophagus</name>
    <dbReference type="NCBI Taxonomy" id="358040"/>
    <lineage>
        <taxon>Eukaryota</taxon>
        <taxon>Metazoa</taxon>
        <taxon>Ecdysozoa</taxon>
        <taxon>Nematoda</taxon>
        <taxon>Chromadorea</taxon>
        <taxon>Rhabditida</taxon>
        <taxon>Rhabditina</taxon>
        <taxon>Diplogasteromorpha</taxon>
        <taxon>Diplogasteroidea</taxon>
        <taxon>Neodiplogasteridae</taxon>
        <taxon>Pristionchus</taxon>
    </lineage>
</organism>
<sequence length="206" mass="23322">SILEMVHYKLTYFDLRGRAESIRQVFAYAGVPFEDVRIERVRWPQIKPHTPFGQLPLLEVDGEPIAQSAAILRFLGKQFELTGKTLLEEAKLDMIVDQINDFTADIKEYMMVALGFAQGDKEALLKDVFLPNRDKHMALIAKNITGDFILGHITWADIHLANSLESLLSKIPDVLDGHPALKAYVHRVHSTPRLKAHLTTRPDAPF</sequence>
<feature type="non-terminal residue" evidence="8">
    <location>
        <position position="1"/>
    </location>
</feature>
<dbReference type="SUPFAM" id="SSF52833">
    <property type="entry name" value="Thioredoxin-like"/>
    <property type="match status" value="1"/>
</dbReference>
<dbReference type="GO" id="GO:0004602">
    <property type="term" value="F:glutathione peroxidase activity"/>
    <property type="evidence" value="ECO:0007669"/>
    <property type="project" value="UniProtKB-ARBA"/>
</dbReference>
<comment type="similarity">
    <text evidence="3">Belongs to the GST superfamily. Sigma family.</text>
</comment>
<dbReference type="FunFam" id="3.40.30.10:FF:000035">
    <property type="entry name" value="hematopoietic prostaglandin D synthase"/>
    <property type="match status" value="1"/>
</dbReference>
<dbReference type="Gene3D" id="3.40.30.10">
    <property type="entry name" value="Glutaredoxin"/>
    <property type="match status" value="1"/>
</dbReference>
<evidence type="ECO:0000256" key="3">
    <source>
        <dbReference type="ARBA" id="ARBA00038317"/>
    </source>
</evidence>
<comment type="catalytic activity">
    <reaction evidence="4">
        <text>RX + glutathione = an S-substituted glutathione + a halide anion + H(+)</text>
        <dbReference type="Rhea" id="RHEA:16437"/>
        <dbReference type="ChEBI" id="CHEBI:15378"/>
        <dbReference type="ChEBI" id="CHEBI:16042"/>
        <dbReference type="ChEBI" id="CHEBI:17792"/>
        <dbReference type="ChEBI" id="CHEBI:57925"/>
        <dbReference type="ChEBI" id="CHEBI:90779"/>
        <dbReference type="EC" id="2.5.1.18"/>
    </reaction>
</comment>
<dbReference type="InterPro" id="IPR036282">
    <property type="entry name" value="Glutathione-S-Trfase_C_sf"/>
</dbReference>
<dbReference type="EMBL" id="BTSX01000005">
    <property type="protein sequence ID" value="GMS98980.1"/>
    <property type="molecule type" value="Genomic_DNA"/>
</dbReference>
<dbReference type="InterPro" id="IPR050213">
    <property type="entry name" value="GST_superfamily"/>
</dbReference>
<dbReference type="InterPro" id="IPR010987">
    <property type="entry name" value="Glutathione-S-Trfase_C-like"/>
</dbReference>
<name>A0AAV5TWQ1_9BILA</name>
<dbReference type="CDD" id="cd03192">
    <property type="entry name" value="GST_C_Sigma_like"/>
    <property type="match status" value="1"/>
</dbReference>
<evidence type="ECO:0000313" key="9">
    <source>
        <dbReference type="Proteomes" id="UP001432027"/>
    </source>
</evidence>
<dbReference type="Pfam" id="PF14497">
    <property type="entry name" value="GST_C_3"/>
    <property type="match status" value="1"/>
</dbReference>
<dbReference type="PANTHER" id="PTHR11571:SF256">
    <property type="entry name" value="GST C-TERMINAL DOMAIN-CONTAINING PROTEIN-RELATED"/>
    <property type="match status" value="1"/>
</dbReference>
<dbReference type="PROSITE" id="PS50405">
    <property type="entry name" value="GST_CTER"/>
    <property type="match status" value="1"/>
</dbReference>
<evidence type="ECO:0000313" key="8">
    <source>
        <dbReference type="EMBL" id="GMS98980.1"/>
    </source>
</evidence>
<dbReference type="GO" id="GO:0004364">
    <property type="term" value="F:glutathione transferase activity"/>
    <property type="evidence" value="ECO:0007669"/>
    <property type="project" value="UniProtKB-EC"/>
</dbReference>
<evidence type="ECO:0000256" key="5">
    <source>
        <dbReference type="ARBA" id="ARBA00078118"/>
    </source>
</evidence>
<evidence type="ECO:0000259" key="7">
    <source>
        <dbReference type="PROSITE" id="PS50405"/>
    </source>
</evidence>
<evidence type="ECO:0000256" key="1">
    <source>
        <dbReference type="ARBA" id="ARBA00012452"/>
    </source>
</evidence>
<dbReference type="FunFam" id="1.20.1050.10:FF:000031">
    <property type="entry name" value="Glutathione S-Transferase"/>
    <property type="match status" value="1"/>
</dbReference>